<sequence length="59" mass="6993">MPQNERTDQIADLEAEFYSLSDHHRDLFANGRFDAAREISREIWQVEEEIRQARLGHGH</sequence>
<protein>
    <submittedName>
        <fullName evidence="1">Uncharacterized protein</fullName>
    </submittedName>
</protein>
<dbReference type="RefSeq" id="WP_161479871.1">
    <property type="nucleotide sequence ID" value="NZ_WXEW01000003.1"/>
</dbReference>
<evidence type="ECO:0000313" key="2">
    <source>
        <dbReference type="Proteomes" id="UP000479526"/>
    </source>
</evidence>
<organism evidence="1 2">
    <name type="scientific">Herbidospora solisilvae</name>
    <dbReference type="NCBI Taxonomy" id="2696284"/>
    <lineage>
        <taxon>Bacteria</taxon>
        <taxon>Bacillati</taxon>
        <taxon>Actinomycetota</taxon>
        <taxon>Actinomycetes</taxon>
        <taxon>Streptosporangiales</taxon>
        <taxon>Streptosporangiaceae</taxon>
        <taxon>Herbidospora</taxon>
    </lineage>
</organism>
<gene>
    <name evidence="1" type="ORF">GT755_12530</name>
</gene>
<dbReference type="Proteomes" id="UP000479526">
    <property type="component" value="Unassembled WGS sequence"/>
</dbReference>
<dbReference type="AlphaFoldDB" id="A0A7C9N0U3"/>
<comment type="caution">
    <text evidence="1">The sequence shown here is derived from an EMBL/GenBank/DDBJ whole genome shotgun (WGS) entry which is preliminary data.</text>
</comment>
<reference evidence="1 2" key="1">
    <citation type="submission" date="2020-01" db="EMBL/GenBank/DDBJ databases">
        <title>Herbidospora sp. NEAU-GS84 nov., a novel actinomycete isolated from soil.</title>
        <authorList>
            <person name="Han L."/>
        </authorList>
    </citation>
    <scope>NUCLEOTIDE SEQUENCE [LARGE SCALE GENOMIC DNA]</scope>
    <source>
        <strain evidence="1 2">NEAU-GS84</strain>
    </source>
</reference>
<evidence type="ECO:0000313" key="1">
    <source>
        <dbReference type="EMBL" id="NAS22509.1"/>
    </source>
</evidence>
<dbReference type="EMBL" id="WXEW01000003">
    <property type="protein sequence ID" value="NAS22509.1"/>
    <property type="molecule type" value="Genomic_DNA"/>
</dbReference>
<name>A0A7C9N0U3_9ACTN</name>
<keyword evidence="2" id="KW-1185">Reference proteome</keyword>
<accession>A0A7C9N0U3</accession>
<proteinExistence type="predicted"/>